<organism evidence="7 8">
    <name type="scientific">Trichobilharzia regenti</name>
    <name type="common">Nasal bird schistosome</name>
    <dbReference type="NCBI Taxonomy" id="157069"/>
    <lineage>
        <taxon>Eukaryota</taxon>
        <taxon>Metazoa</taxon>
        <taxon>Spiralia</taxon>
        <taxon>Lophotrochozoa</taxon>
        <taxon>Platyhelminthes</taxon>
        <taxon>Trematoda</taxon>
        <taxon>Digenea</taxon>
        <taxon>Strigeidida</taxon>
        <taxon>Schistosomatoidea</taxon>
        <taxon>Schistosomatidae</taxon>
        <taxon>Trichobilharzia</taxon>
    </lineage>
</organism>
<keyword evidence="2" id="KW-0378">Hydrolase</keyword>
<evidence type="ECO:0000256" key="2">
    <source>
        <dbReference type="ARBA" id="ARBA00022801"/>
    </source>
</evidence>
<evidence type="ECO:0000256" key="1">
    <source>
        <dbReference type="ARBA" id="ARBA00022763"/>
    </source>
</evidence>
<dbReference type="InterPro" id="IPR012904">
    <property type="entry name" value="OGG_N"/>
</dbReference>
<evidence type="ECO:0000256" key="3">
    <source>
        <dbReference type="ARBA" id="ARBA00023204"/>
    </source>
</evidence>
<dbReference type="Gene3D" id="1.10.340.30">
    <property type="entry name" value="Hypothetical protein, domain 2"/>
    <property type="match status" value="1"/>
</dbReference>
<dbReference type="SUPFAM" id="SSF48150">
    <property type="entry name" value="DNA-glycosylase"/>
    <property type="match status" value="1"/>
</dbReference>
<feature type="domain" description="8-oxoguanine DNA glycosylase N-terminal" evidence="6">
    <location>
        <begin position="15"/>
        <end position="138"/>
    </location>
</feature>
<dbReference type="SUPFAM" id="SSF55945">
    <property type="entry name" value="TATA-box binding protein-like"/>
    <property type="match status" value="1"/>
</dbReference>
<dbReference type="AlphaFoldDB" id="A0AA85KHC1"/>
<keyword evidence="1" id="KW-0227">DNA damage</keyword>
<dbReference type="Proteomes" id="UP000050795">
    <property type="component" value="Unassembled WGS sequence"/>
</dbReference>
<dbReference type="Pfam" id="PF07934">
    <property type="entry name" value="OGG_N"/>
    <property type="match status" value="1"/>
</dbReference>
<proteinExistence type="predicted"/>
<protein>
    <recommendedName>
        <fullName evidence="6">8-oxoguanine DNA glycosylase N-terminal domain-containing protein</fullName>
    </recommendedName>
</protein>
<evidence type="ECO:0000259" key="6">
    <source>
        <dbReference type="Pfam" id="PF07934"/>
    </source>
</evidence>
<evidence type="ECO:0000313" key="7">
    <source>
        <dbReference type="Proteomes" id="UP000050795"/>
    </source>
</evidence>
<dbReference type="PANTHER" id="PTHR10242">
    <property type="entry name" value="8-OXOGUANINE DNA GLYCOSYLASE"/>
    <property type="match status" value="1"/>
</dbReference>
<reference evidence="7" key="1">
    <citation type="submission" date="2022-06" db="EMBL/GenBank/DDBJ databases">
        <authorList>
            <person name="Berger JAMES D."/>
            <person name="Berger JAMES D."/>
        </authorList>
    </citation>
    <scope>NUCLEOTIDE SEQUENCE [LARGE SCALE GENOMIC DNA]</scope>
</reference>
<keyword evidence="7" id="KW-1185">Reference proteome</keyword>
<keyword evidence="5" id="KW-0326">Glycosidase</keyword>
<dbReference type="PANTHER" id="PTHR10242:SF2">
    <property type="entry name" value="N-GLYCOSYLASE_DNA LYASE"/>
    <property type="match status" value="1"/>
</dbReference>
<evidence type="ECO:0000256" key="4">
    <source>
        <dbReference type="ARBA" id="ARBA00023239"/>
    </source>
</evidence>
<sequence>MPELHEKQVNNWCSIPVCPKDFNLFATLNSGQAFRWISKPTDNEWHGVINGKLWRLRQIDSSKPVEYYTLDKPTNTRSDLTDIPSDLFDYFRLGINLSDLIKEWCIRDEWFTSRFSDASSTDTARGLRLMRQDPVETLFAFITSANNNLTRITKLLYKLCSLYGDPLYLDDDGDGNVGNWTFPSLEVLAQPKMISELQNIGFGYRSKFIVQAADWLLKNGGKSRLYELRTIPHSEAQAFLTQIPGIGKKIHFYTRMMDSKPNKKFKDMMHHVTSTDLSE</sequence>
<reference evidence="8" key="2">
    <citation type="submission" date="2023-11" db="UniProtKB">
        <authorList>
            <consortium name="WormBaseParasite"/>
        </authorList>
    </citation>
    <scope>IDENTIFICATION</scope>
</reference>
<dbReference type="GO" id="GO:0005634">
    <property type="term" value="C:nucleus"/>
    <property type="evidence" value="ECO:0007669"/>
    <property type="project" value="TreeGrafter"/>
</dbReference>
<dbReference type="GO" id="GO:0006285">
    <property type="term" value="P:base-excision repair, AP site formation"/>
    <property type="evidence" value="ECO:0007669"/>
    <property type="project" value="TreeGrafter"/>
</dbReference>
<name>A0AA85KHC1_TRIRE</name>
<dbReference type="WBParaSite" id="TREG1_86750.2">
    <property type="protein sequence ID" value="TREG1_86750.2"/>
    <property type="gene ID" value="TREG1_86750"/>
</dbReference>
<evidence type="ECO:0000256" key="5">
    <source>
        <dbReference type="ARBA" id="ARBA00023295"/>
    </source>
</evidence>
<dbReference type="GO" id="GO:0034039">
    <property type="term" value="F:8-oxo-7,8-dihydroguanine DNA N-glycosylase activity"/>
    <property type="evidence" value="ECO:0007669"/>
    <property type="project" value="TreeGrafter"/>
</dbReference>
<dbReference type="GO" id="GO:0016829">
    <property type="term" value="F:lyase activity"/>
    <property type="evidence" value="ECO:0007669"/>
    <property type="project" value="UniProtKB-KW"/>
</dbReference>
<accession>A0AA85KHC1</accession>
<evidence type="ECO:0000313" key="8">
    <source>
        <dbReference type="WBParaSite" id="TREG1_86750.2"/>
    </source>
</evidence>
<dbReference type="InterPro" id="IPR011257">
    <property type="entry name" value="DNA_glycosylase"/>
</dbReference>
<dbReference type="InterPro" id="IPR052054">
    <property type="entry name" value="Oxidative_DNA_repair_enzyme"/>
</dbReference>
<keyword evidence="3" id="KW-0234">DNA repair</keyword>
<keyword evidence="4" id="KW-0456">Lyase</keyword>
<dbReference type="GO" id="GO:0003684">
    <property type="term" value="F:damaged DNA binding"/>
    <property type="evidence" value="ECO:0007669"/>
    <property type="project" value="InterPro"/>
</dbReference>
<dbReference type="GO" id="GO:0006289">
    <property type="term" value="P:nucleotide-excision repair"/>
    <property type="evidence" value="ECO:0007669"/>
    <property type="project" value="InterPro"/>
</dbReference>
<dbReference type="Gene3D" id="3.30.310.40">
    <property type="match status" value="1"/>
</dbReference>